<name>A0A370WX56_9GAMM</name>
<organism evidence="1 2">
    <name type="scientific">Dyella psychrodurans</name>
    <dbReference type="NCBI Taxonomy" id="1927960"/>
    <lineage>
        <taxon>Bacteria</taxon>
        <taxon>Pseudomonadati</taxon>
        <taxon>Pseudomonadota</taxon>
        <taxon>Gammaproteobacteria</taxon>
        <taxon>Lysobacterales</taxon>
        <taxon>Rhodanobacteraceae</taxon>
        <taxon>Dyella</taxon>
    </lineage>
</organism>
<reference evidence="1 2" key="1">
    <citation type="submission" date="2018-07" db="EMBL/GenBank/DDBJ databases">
        <title>Dyella monticola sp. nov. and Dyella psychrodurans sp. nov. isolated from monsoon evergreen broad-leaved forest soil of Dinghu Mountain, China.</title>
        <authorList>
            <person name="Gao Z."/>
            <person name="Qiu L."/>
        </authorList>
    </citation>
    <scope>NUCLEOTIDE SEQUENCE [LARGE SCALE GENOMIC DNA]</scope>
    <source>
        <strain evidence="1 2">4MSK11</strain>
    </source>
</reference>
<proteinExistence type="predicted"/>
<keyword evidence="2" id="KW-1185">Reference proteome</keyword>
<evidence type="ECO:0000313" key="2">
    <source>
        <dbReference type="Proteomes" id="UP000255334"/>
    </source>
</evidence>
<evidence type="ECO:0000313" key="1">
    <source>
        <dbReference type="EMBL" id="RDS80607.1"/>
    </source>
</evidence>
<sequence length="183" mass="17570">MDSSHPSVNSQACRCAFLAGAFVLALIPVVSFADGARVAQKAKPGEIVLIRNVAARPADRPPTAPGLALMVSASPNPQLANGMNGSTGSGEITDAEIADLNAGPTAGGAAPGQTNVQRSLNAALGTNSGGNSAGAVSNNGVSNLVSGATGGAGAGAAVADSTRGIGDQVTGAMSQIPMLGAGH</sequence>
<dbReference type="AlphaFoldDB" id="A0A370WX56"/>
<dbReference type="RefSeq" id="WP_115479609.1">
    <property type="nucleotide sequence ID" value="NZ_QRBF01000009.1"/>
</dbReference>
<dbReference type="EMBL" id="QRBF01000009">
    <property type="protein sequence ID" value="RDS80607.1"/>
    <property type="molecule type" value="Genomic_DNA"/>
</dbReference>
<comment type="caution">
    <text evidence="1">The sequence shown here is derived from an EMBL/GenBank/DDBJ whole genome shotgun (WGS) entry which is preliminary data.</text>
</comment>
<gene>
    <name evidence="1" type="ORF">DWU99_18665</name>
</gene>
<accession>A0A370WX56</accession>
<dbReference type="OrthoDB" id="5957352at2"/>
<protein>
    <submittedName>
        <fullName evidence="1">Uncharacterized protein</fullName>
    </submittedName>
</protein>
<dbReference type="Proteomes" id="UP000255334">
    <property type="component" value="Unassembled WGS sequence"/>
</dbReference>